<accession>A0ABZ1CA56</accession>
<evidence type="ECO:0000313" key="8">
    <source>
        <dbReference type="Proteomes" id="UP000738431"/>
    </source>
</evidence>
<dbReference type="EMBL" id="CP139781">
    <property type="protein sequence ID" value="WRQ88574.1"/>
    <property type="molecule type" value="Genomic_DNA"/>
</dbReference>
<dbReference type="Gene3D" id="3.90.76.10">
    <property type="entry name" value="Dipeptide-binding Protein, Domain 1"/>
    <property type="match status" value="1"/>
</dbReference>
<protein>
    <submittedName>
        <fullName evidence="7">Peptide ABC transporter substrate-binding protein</fullName>
    </submittedName>
</protein>
<name>A0ABZ1CA56_9BACT</name>
<evidence type="ECO:0000256" key="5">
    <source>
        <dbReference type="SAM" id="SignalP"/>
    </source>
</evidence>
<evidence type="ECO:0000259" key="6">
    <source>
        <dbReference type="Pfam" id="PF00496"/>
    </source>
</evidence>
<dbReference type="PANTHER" id="PTHR30290:SF10">
    <property type="entry name" value="PERIPLASMIC OLIGOPEPTIDE-BINDING PROTEIN-RELATED"/>
    <property type="match status" value="1"/>
</dbReference>
<dbReference type="RefSeq" id="WP_221033005.1">
    <property type="nucleotide sequence ID" value="NZ_CP139781.1"/>
</dbReference>
<dbReference type="Gene3D" id="3.40.190.10">
    <property type="entry name" value="Periplasmic binding protein-like II"/>
    <property type="match status" value="1"/>
</dbReference>
<dbReference type="PIRSF" id="PIRSF002741">
    <property type="entry name" value="MppA"/>
    <property type="match status" value="1"/>
</dbReference>
<evidence type="ECO:0000256" key="3">
    <source>
        <dbReference type="ARBA" id="ARBA00022448"/>
    </source>
</evidence>
<keyword evidence="4 5" id="KW-0732">Signal</keyword>
<dbReference type="Pfam" id="PF00496">
    <property type="entry name" value="SBP_bac_5"/>
    <property type="match status" value="1"/>
</dbReference>
<dbReference type="SUPFAM" id="SSF53850">
    <property type="entry name" value="Periplasmic binding protein-like II"/>
    <property type="match status" value="1"/>
</dbReference>
<feature type="chain" id="PRO_5045112744" evidence="5">
    <location>
        <begin position="22"/>
        <end position="539"/>
    </location>
</feature>
<dbReference type="InterPro" id="IPR000914">
    <property type="entry name" value="SBP_5_dom"/>
</dbReference>
<dbReference type="InterPro" id="IPR030678">
    <property type="entry name" value="Peptide/Ni-bd"/>
</dbReference>
<reference evidence="7 8" key="2">
    <citation type="submission" date="2023-12" db="EMBL/GenBank/DDBJ databases">
        <title>Description of an unclassified Opitutus bacterium of Verrucomicrobiota.</title>
        <authorList>
            <person name="Zhang D.-F."/>
        </authorList>
    </citation>
    <scope>NUCLEOTIDE SEQUENCE [LARGE SCALE GENOMIC DNA]</scope>
    <source>
        <strain evidence="7 8">WL0086</strain>
    </source>
</reference>
<evidence type="ECO:0000256" key="1">
    <source>
        <dbReference type="ARBA" id="ARBA00004196"/>
    </source>
</evidence>
<dbReference type="InterPro" id="IPR039424">
    <property type="entry name" value="SBP_5"/>
</dbReference>
<evidence type="ECO:0000256" key="4">
    <source>
        <dbReference type="ARBA" id="ARBA00022729"/>
    </source>
</evidence>
<sequence>MLKLRSLLSIVCSALILTLLAGCGGAGGRDDGDLKVLHFGNGAEPQDLDPQIITGTIEHRLMLALNEGLVSEDPDLKIVPGVAQSWDISDDGLVYTFHLNPAAKWSNGDTLTAADFVGSYKRMLTPSLASEYAYMLYHVVGAEDYHLGKLTDFSETGFKALDEHTLELTLKQRTPFLLHAMNHYAWFPVPIKVIAEHGGLENRTSGWTRPDTFVGNGPFALKEWLPSRKIVVERSPTYWDRENVKLDEIHFYPIESLDTEERMFRTGQLHVTNEVPLSKIPVYQAERPDDIEIAPYNGIYLYRFNVTRPPFDDPRVRKAFTYAIDREALVSKVTLANELPAYNVVPPGLLDYKSEHKFTADVAEAQRLLAEAGFPNGEGFPPVDVHYNTSEKHKIIAEAIQQMWRQNLGITVGLYNQEWKVYLDAQDELNYTISRGGWIADYVDPHVFLDLWKGGGGNNDTGWVNERYDTLLESALNAPNDDERFSIYNEMEAILLEDMPIMPIYHYTRARLIDRDKVLHYHSTPLDNFPWKFVDLVKE</sequence>
<evidence type="ECO:0000256" key="2">
    <source>
        <dbReference type="ARBA" id="ARBA00005695"/>
    </source>
</evidence>
<dbReference type="PANTHER" id="PTHR30290">
    <property type="entry name" value="PERIPLASMIC BINDING COMPONENT OF ABC TRANSPORTER"/>
    <property type="match status" value="1"/>
</dbReference>
<comment type="similarity">
    <text evidence="2">Belongs to the bacterial solute-binding protein 5 family.</text>
</comment>
<dbReference type="Proteomes" id="UP000738431">
    <property type="component" value="Chromosome"/>
</dbReference>
<feature type="domain" description="Solute-binding protein family 5" evidence="6">
    <location>
        <begin position="77"/>
        <end position="459"/>
    </location>
</feature>
<keyword evidence="8" id="KW-1185">Reference proteome</keyword>
<comment type="subcellular location">
    <subcellularLocation>
        <location evidence="1">Cell envelope</location>
    </subcellularLocation>
</comment>
<organism evidence="7 8">
    <name type="scientific">Actomonas aquatica</name>
    <dbReference type="NCBI Taxonomy" id="2866162"/>
    <lineage>
        <taxon>Bacteria</taxon>
        <taxon>Pseudomonadati</taxon>
        <taxon>Verrucomicrobiota</taxon>
        <taxon>Opitutia</taxon>
        <taxon>Opitutales</taxon>
        <taxon>Opitutaceae</taxon>
        <taxon>Actomonas</taxon>
    </lineage>
</organism>
<dbReference type="PROSITE" id="PS51257">
    <property type="entry name" value="PROKAR_LIPOPROTEIN"/>
    <property type="match status" value="1"/>
</dbReference>
<evidence type="ECO:0000313" key="7">
    <source>
        <dbReference type="EMBL" id="WRQ88574.1"/>
    </source>
</evidence>
<gene>
    <name evidence="7" type="ORF">K1X11_004105</name>
</gene>
<dbReference type="CDD" id="cd08504">
    <property type="entry name" value="PBP2_OppA"/>
    <property type="match status" value="1"/>
</dbReference>
<feature type="signal peptide" evidence="5">
    <location>
        <begin position="1"/>
        <end position="21"/>
    </location>
</feature>
<proteinExistence type="inferred from homology"/>
<dbReference type="Gene3D" id="3.10.105.10">
    <property type="entry name" value="Dipeptide-binding Protein, Domain 3"/>
    <property type="match status" value="1"/>
</dbReference>
<reference evidence="7 8" key="1">
    <citation type="submission" date="2021-08" db="EMBL/GenBank/DDBJ databases">
        <authorList>
            <person name="Zhang D."/>
            <person name="Zhang A."/>
            <person name="Wang L."/>
        </authorList>
    </citation>
    <scope>NUCLEOTIDE SEQUENCE [LARGE SCALE GENOMIC DNA]</scope>
    <source>
        <strain evidence="7 8">WL0086</strain>
    </source>
</reference>
<keyword evidence="3" id="KW-0813">Transport</keyword>